<dbReference type="EMBL" id="SWFS01000163">
    <property type="protein sequence ID" value="KAA8915484.1"/>
    <property type="molecule type" value="Genomic_DNA"/>
</dbReference>
<keyword evidence="1" id="KW-0472">Membrane</keyword>
<feature type="transmembrane region" description="Helical" evidence="1">
    <location>
        <begin position="84"/>
        <end position="104"/>
    </location>
</feature>
<reference evidence="2" key="1">
    <citation type="journal article" date="2019" name="G3 (Bethesda)">
        <title>Genome Assemblies of Two Rare Opportunistic Yeast Pathogens: Diutina rugosa (syn. Candida rugosa) and Trichomonascus ciferrii (syn. Candida ciferrii).</title>
        <authorList>
            <person name="Mixao V."/>
            <person name="Saus E."/>
            <person name="Hansen A.P."/>
            <person name="Lass-Florl C."/>
            <person name="Gabaldon T."/>
        </authorList>
    </citation>
    <scope>NUCLEOTIDE SEQUENCE</scope>
    <source>
        <strain evidence="2">CBS 4856</strain>
    </source>
</reference>
<gene>
    <name evidence="2" type="ORF">TRICI_002405</name>
</gene>
<evidence type="ECO:0008006" key="4">
    <source>
        <dbReference type="Google" id="ProtNLM"/>
    </source>
</evidence>
<sequence>MVVPPAIALGLFSQSIFVGGNIAVSAVAMPALRKTNTPADVQQRQWEVLYDNGSKIYATCSLISGISYFYAAYNNAVDDHHFKILLFAGATAISAVPVTVIAIAPTVKKIKGLAGISNAEEAEQKGVGALIDKWGFLSFVRWSISATGLATYFYYLTQH</sequence>
<keyword evidence="1" id="KW-1133">Transmembrane helix</keyword>
<dbReference type="AlphaFoldDB" id="A0A642V8B9"/>
<proteinExistence type="predicted"/>
<dbReference type="VEuPathDB" id="FungiDB:TRICI_002405"/>
<feature type="transmembrane region" description="Helical" evidence="1">
    <location>
        <begin position="6"/>
        <end position="32"/>
    </location>
</feature>
<feature type="transmembrane region" description="Helical" evidence="1">
    <location>
        <begin position="134"/>
        <end position="155"/>
    </location>
</feature>
<feature type="transmembrane region" description="Helical" evidence="1">
    <location>
        <begin position="53"/>
        <end position="72"/>
    </location>
</feature>
<dbReference type="PANTHER" id="PTHR36535:SF1">
    <property type="entry name" value="DUF1772 DOMAIN-CONTAINING PROTEIN"/>
    <property type="match status" value="1"/>
</dbReference>
<keyword evidence="1" id="KW-0812">Transmembrane</keyword>
<name>A0A642V8B9_9ASCO</name>
<organism evidence="2 3">
    <name type="scientific">Trichomonascus ciferrii</name>
    <dbReference type="NCBI Taxonomy" id="44093"/>
    <lineage>
        <taxon>Eukaryota</taxon>
        <taxon>Fungi</taxon>
        <taxon>Dikarya</taxon>
        <taxon>Ascomycota</taxon>
        <taxon>Saccharomycotina</taxon>
        <taxon>Dipodascomycetes</taxon>
        <taxon>Dipodascales</taxon>
        <taxon>Trichomonascaceae</taxon>
        <taxon>Trichomonascus</taxon>
        <taxon>Trichomonascus ciferrii complex</taxon>
    </lineage>
</organism>
<dbReference type="OrthoDB" id="4093171at2759"/>
<dbReference type="PANTHER" id="PTHR36535">
    <property type="entry name" value="YALI0E30327P"/>
    <property type="match status" value="1"/>
</dbReference>
<evidence type="ECO:0000313" key="3">
    <source>
        <dbReference type="Proteomes" id="UP000761534"/>
    </source>
</evidence>
<dbReference type="Proteomes" id="UP000761534">
    <property type="component" value="Unassembled WGS sequence"/>
</dbReference>
<keyword evidence="3" id="KW-1185">Reference proteome</keyword>
<dbReference type="Pfam" id="PF08592">
    <property type="entry name" value="Anthrone_oxy"/>
    <property type="match status" value="1"/>
</dbReference>
<evidence type="ECO:0000313" key="2">
    <source>
        <dbReference type="EMBL" id="KAA8915484.1"/>
    </source>
</evidence>
<comment type="caution">
    <text evidence="2">The sequence shown here is derived from an EMBL/GenBank/DDBJ whole genome shotgun (WGS) entry which is preliminary data.</text>
</comment>
<evidence type="ECO:0000256" key="1">
    <source>
        <dbReference type="SAM" id="Phobius"/>
    </source>
</evidence>
<protein>
    <recommendedName>
        <fullName evidence="4">DUF1772 domain-containing protein</fullName>
    </recommendedName>
</protein>
<accession>A0A642V8B9</accession>
<dbReference type="InterPro" id="IPR013901">
    <property type="entry name" value="Anthrone_oxy"/>
</dbReference>